<dbReference type="Proteomes" id="UP000887013">
    <property type="component" value="Unassembled WGS sequence"/>
</dbReference>
<organism evidence="1 2">
    <name type="scientific">Nephila pilipes</name>
    <name type="common">Giant wood spider</name>
    <name type="synonym">Nephila maculata</name>
    <dbReference type="NCBI Taxonomy" id="299642"/>
    <lineage>
        <taxon>Eukaryota</taxon>
        <taxon>Metazoa</taxon>
        <taxon>Ecdysozoa</taxon>
        <taxon>Arthropoda</taxon>
        <taxon>Chelicerata</taxon>
        <taxon>Arachnida</taxon>
        <taxon>Araneae</taxon>
        <taxon>Araneomorphae</taxon>
        <taxon>Entelegynae</taxon>
        <taxon>Araneoidea</taxon>
        <taxon>Nephilidae</taxon>
        <taxon>Nephila</taxon>
    </lineage>
</organism>
<protein>
    <submittedName>
        <fullName evidence="1">Uncharacterized protein</fullName>
    </submittedName>
</protein>
<reference evidence="1" key="1">
    <citation type="submission" date="2020-08" db="EMBL/GenBank/DDBJ databases">
        <title>Multicomponent nature underlies the extraordinary mechanical properties of spider dragline silk.</title>
        <authorList>
            <person name="Kono N."/>
            <person name="Nakamura H."/>
            <person name="Mori M."/>
            <person name="Yoshida Y."/>
            <person name="Ohtoshi R."/>
            <person name="Malay A.D."/>
            <person name="Moran D.A.P."/>
            <person name="Tomita M."/>
            <person name="Numata K."/>
            <person name="Arakawa K."/>
        </authorList>
    </citation>
    <scope>NUCLEOTIDE SEQUENCE</scope>
</reference>
<comment type="caution">
    <text evidence="1">The sequence shown here is derived from an EMBL/GenBank/DDBJ whole genome shotgun (WGS) entry which is preliminary data.</text>
</comment>
<proteinExistence type="predicted"/>
<evidence type="ECO:0000313" key="2">
    <source>
        <dbReference type="Proteomes" id="UP000887013"/>
    </source>
</evidence>
<name>A0A8X6NTL7_NEPPI</name>
<gene>
    <name evidence="1" type="ORF">NPIL_358351</name>
</gene>
<evidence type="ECO:0000313" key="1">
    <source>
        <dbReference type="EMBL" id="GFT30815.1"/>
    </source>
</evidence>
<keyword evidence="2" id="KW-1185">Reference proteome</keyword>
<sequence length="91" mass="10339">MHELNSLKNCCRDLSNHEIRWHFKDPASDKENICFACTIMNLENDELLVAQKGAALSLLRDVLRSNPQVIVNLLQDDDQIAIHTAIILLSK</sequence>
<accession>A0A8X6NTL7</accession>
<dbReference type="EMBL" id="BMAW01061365">
    <property type="protein sequence ID" value="GFT30815.1"/>
    <property type="molecule type" value="Genomic_DNA"/>
</dbReference>
<dbReference type="AlphaFoldDB" id="A0A8X6NTL7"/>